<dbReference type="EMBL" id="KZ663608">
    <property type="protein sequence ID" value="PPS11332.1"/>
    <property type="molecule type" value="Genomic_DNA"/>
</dbReference>
<dbReference type="PANTHER" id="PTHR21717:SF73">
    <property type="entry name" value="TELOMERE-BINDING PROTEIN, PUTATIVE-RELATED"/>
    <property type="match status" value="1"/>
</dbReference>
<dbReference type="InterPro" id="IPR029071">
    <property type="entry name" value="Ubiquitin-like_domsf"/>
</dbReference>
<dbReference type="Proteomes" id="UP000239757">
    <property type="component" value="Unassembled WGS sequence"/>
</dbReference>
<name>A0A2P5Y6X9_GOSBA</name>
<feature type="region of interest" description="Disordered" evidence="2">
    <location>
        <begin position="513"/>
        <end position="532"/>
    </location>
</feature>
<reference evidence="4 5" key="1">
    <citation type="submission" date="2015-01" db="EMBL/GenBank/DDBJ databases">
        <title>Genome of allotetraploid Gossypium barbadense reveals genomic plasticity and fiber elongation in cotton evolution.</title>
        <authorList>
            <person name="Chen X."/>
            <person name="Liu X."/>
            <person name="Zhao B."/>
            <person name="Zheng H."/>
            <person name="Hu Y."/>
            <person name="Lu G."/>
            <person name="Yang C."/>
            <person name="Chen J."/>
            <person name="Shan C."/>
            <person name="Zhang L."/>
            <person name="Zhou Y."/>
            <person name="Wang L."/>
            <person name="Guo W."/>
            <person name="Bai Y."/>
            <person name="Ruan J."/>
            <person name="Shangguan X."/>
            <person name="Mao Y."/>
            <person name="Jiang J."/>
            <person name="Zhu Y."/>
            <person name="Lei J."/>
            <person name="Kang H."/>
            <person name="Chen S."/>
            <person name="He X."/>
            <person name="Wang R."/>
            <person name="Wang Y."/>
            <person name="Chen J."/>
            <person name="Wang L."/>
            <person name="Yu S."/>
            <person name="Wang B."/>
            <person name="Wei J."/>
            <person name="Song S."/>
            <person name="Lu X."/>
            <person name="Gao Z."/>
            <person name="Gu W."/>
            <person name="Deng X."/>
            <person name="Ma D."/>
            <person name="Wang S."/>
            <person name="Liang W."/>
            <person name="Fang L."/>
            <person name="Cai C."/>
            <person name="Zhu X."/>
            <person name="Zhou B."/>
            <person name="Zhang Y."/>
            <person name="Chen Z."/>
            <person name="Xu S."/>
            <person name="Zhu R."/>
            <person name="Wang S."/>
            <person name="Zhang T."/>
            <person name="Zhao G."/>
        </authorList>
    </citation>
    <scope>NUCLEOTIDE SEQUENCE [LARGE SCALE GENOMIC DNA]</scope>
    <source>
        <strain evidence="5">cv. Xinhai21</strain>
        <tissue evidence="4">Leaf</tissue>
    </source>
</reference>
<feature type="compositionally biased region" description="Basic residues" evidence="2">
    <location>
        <begin position="685"/>
        <end position="697"/>
    </location>
</feature>
<evidence type="ECO:0000256" key="2">
    <source>
        <dbReference type="SAM" id="MobiDB-lite"/>
    </source>
</evidence>
<evidence type="ECO:0000313" key="5">
    <source>
        <dbReference type="Proteomes" id="UP000239757"/>
    </source>
</evidence>
<organism evidence="4 5">
    <name type="scientific">Gossypium barbadense</name>
    <name type="common">Sea Island cotton</name>
    <name type="synonym">Hibiscus barbadensis</name>
    <dbReference type="NCBI Taxonomy" id="3634"/>
    <lineage>
        <taxon>Eukaryota</taxon>
        <taxon>Viridiplantae</taxon>
        <taxon>Streptophyta</taxon>
        <taxon>Embryophyta</taxon>
        <taxon>Tracheophyta</taxon>
        <taxon>Spermatophyta</taxon>
        <taxon>Magnoliopsida</taxon>
        <taxon>eudicotyledons</taxon>
        <taxon>Gunneridae</taxon>
        <taxon>Pentapetalae</taxon>
        <taxon>rosids</taxon>
        <taxon>malvids</taxon>
        <taxon>Malvales</taxon>
        <taxon>Malvaceae</taxon>
        <taxon>Malvoideae</taxon>
        <taxon>Gossypium</taxon>
    </lineage>
</organism>
<feature type="region of interest" description="Disordered" evidence="2">
    <location>
        <begin position="685"/>
        <end position="709"/>
    </location>
</feature>
<dbReference type="SUPFAM" id="SSF54236">
    <property type="entry name" value="Ubiquitin-like"/>
    <property type="match status" value="1"/>
</dbReference>
<protein>
    <recommendedName>
        <fullName evidence="3">Telomere repeat-binding protein 1-6-like ubiquitin-like domain-containing protein</fullName>
    </recommendedName>
</protein>
<keyword evidence="1" id="KW-0238">DNA-binding</keyword>
<sequence>MDSMPSMSTMYPEPLDPCGGGVKVSVTVEESQFCAFEMLASLAGKLLQESESSASSNASEGHECDSIGKNCFKQEIQYEDKPLKPKCFEQGRCEASVAASELTTENGDDSKDFRCAKNNAILECTLTKTDPACSEEINGDLKYGSFPGNVDGHSPYFGESYNGKTENAFKQERDPTGLETQALNIANKGPPKDPVNFDRVVKLLSRRDPVPSVPFTRRRNDIKLGNRDDEENFSRLKRLSKRFKASRLPTHIGDRRIRKLLTSKYWKVAAKLKDFEHSRFGGKRPLYCKRKTYYNYHRCQYDMLYKQRKIFDRKSVTSYPEKDMIGDKCSTAAMSDRVKFSIKSFRIPELYIEVPETATVGSLKRTVMEAVTALIGGGIRVGLLLQGKKVRDDSRALSQAGISCDDNLDALGFTLEPGPAKAPPTMCSEEPPLLLSYDAAPQNLTVIVRLDESDGASEPEKFSGFEVISEVGEGVSDMLVVLLIDYCLVSSSLAAPAVNTGIPNCTPNLPFLTNSENPATDHEPVSSKTDMPTDQSLLESRALVPVPVPATNVEALTAVAVNQKFQKSELAQCRIWRPFSISEVEALVQAVEEIGTGWRDIKLRAFESADHRTYVNLKVTLLIFFFSFLFNEEIWAMNGTYHDKWKTLVHTAKISLQQRRGDPVPQELLDRVLVAHAYWAQHQAKKQQSKLHHHRHGTPSITDTTEADRKGVARVPIGTM</sequence>
<evidence type="ECO:0000259" key="3">
    <source>
        <dbReference type="Pfam" id="PF23603"/>
    </source>
</evidence>
<dbReference type="InterPro" id="IPR031105">
    <property type="entry name" value="TRP_plant"/>
</dbReference>
<evidence type="ECO:0000256" key="1">
    <source>
        <dbReference type="ARBA" id="ARBA00023125"/>
    </source>
</evidence>
<dbReference type="CDD" id="cd11660">
    <property type="entry name" value="SANT_TRF"/>
    <property type="match status" value="1"/>
</dbReference>
<dbReference type="Pfam" id="PF23603">
    <property type="entry name" value="Ubiquitin_TPR1"/>
    <property type="match status" value="1"/>
</dbReference>
<feature type="domain" description="Telomere repeat-binding protein 1-6-like ubiquitin-like" evidence="3">
    <location>
        <begin position="337"/>
        <end position="405"/>
    </location>
</feature>
<gene>
    <name evidence="4" type="ORF">GOBAR_AA09323</name>
</gene>
<dbReference type="InterPro" id="IPR057625">
    <property type="entry name" value="TPR1-6-like_ubiquitin"/>
</dbReference>
<dbReference type="OrthoDB" id="2020981at2759"/>
<accession>A0A2P5Y6X9</accession>
<dbReference type="AlphaFoldDB" id="A0A2P5Y6X9"/>
<evidence type="ECO:0000313" key="4">
    <source>
        <dbReference type="EMBL" id="PPS11332.1"/>
    </source>
</evidence>
<dbReference type="Gene3D" id="1.10.246.220">
    <property type="match status" value="2"/>
</dbReference>
<dbReference type="PANTHER" id="PTHR21717">
    <property type="entry name" value="TELOMERIC REPEAT BINDING PROTEIN"/>
    <property type="match status" value="1"/>
</dbReference>
<proteinExistence type="predicted"/>
<dbReference type="GO" id="GO:0043565">
    <property type="term" value="F:sequence-specific DNA binding"/>
    <property type="evidence" value="ECO:0007669"/>
    <property type="project" value="UniProtKB-ARBA"/>
</dbReference>